<dbReference type="GO" id="GO:0016020">
    <property type="term" value="C:membrane"/>
    <property type="evidence" value="ECO:0007669"/>
    <property type="project" value="UniProtKB-SubCell"/>
</dbReference>
<keyword evidence="14" id="KW-1185">Reference proteome</keyword>
<comment type="subcellular location">
    <subcellularLocation>
        <location evidence="2">Membrane</location>
    </subcellularLocation>
</comment>
<dbReference type="Proteomes" id="UP000594621">
    <property type="component" value="Chromosome"/>
</dbReference>
<dbReference type="PROSITE" id="PS50125">
    <property type="entry name" value="GUANYLATE_CYCLASE_2"/>
    <property type="match status" value="1"/>
</dbReference>
<dbReference type="KEGG" id="bcou:IC761_27580"/>
<feature type="modified residue" description="4-aspartylphosphate" evidence="9">
    <location>
        <position position="241"/>
    </location>
</feature>
<dbReference type="PROSITE" id="PS00452">
    <property type="entry name" value="GUANYLATE_CYCLASE_1"/>
    <property type="match status" value="1"/>
</dbReference>
<organism evidence="13 14">
    <name type="scientific">Bradyrhizobium commune</name>
    <dbReference type="NCBI Taxonomy" id="83627"/>
    <lineage>
        <taxon>Bacteria</taxon>
        <taxon>Pseudomonadati</taxon>
        <taxon>Pseudomonadota</taxon>
        <taxon>Alphaproteobacteria</taxon>
        <taxon>Hyphomicrobiales</taxon>
        <taxon>Nitrobacteraceae</taxon>
        <taxon>Bradyrhizobium</taxon>
    </lineage>
</organism>
<evidence type="ECO:0000256" key="3">
    <source>
        <dbReference type="ARBA" id="ARBA00012438"/>
    </source>
</evidence>
<dbReference type="Pfam" id="PF00211">
    <property type="entry name" value="Guanylate_cyc"/>
    <property type="match status" value="1"/>
</dbReference>
<evidence type="ECO:0000256" key="1">
    <source>
        <dbReference type="ARBA" id="ARBA00000085"/>
    </source>
</evidence>
<evidence type="ECO:0000256" key="4">
    <source>
        <dbReference type="ARBA" id="ARBA00022692"/>
    </source>
</evidence>
<evidence type="ECO:0000256" key="8">
    <source>
        <dbReference type="ARBA" id="ARBA00023239"/>
    </source>
</evidence>
<keyword evidence="4" id="KW-0812">Transmembrane</keyword>
<evidence type="ECO:0000259" key="12">
    <source>
        <dbReference type="PROSITE" id="PS50125"/>
    </source>
</evidence>
<evidence type="ECO:0000256" key="9">
    <source>
        <dbReference type="PROSITE-ProRule" id="PRU00169"/>
    </source>
</evidence>
<dbReference type="EC" id="2.7.13.3" evidence="3"/>
<dbReference type="GO" id="GO:0000166">
    <property type="term" value="F:nucleotide binding"/>
    <property type="evidence" value="ECO:0007669"/>
    <property type="project" value="UniProtKB-KW"/>
</dbReference>
<evidence type="ECO:0000256" key="6">
    <source>
        <dbReference type="ARBA" id="ARBA00022989"/>
    </source>
</evidence>
<keyword evidence="6" id="KW-1133">Transmembrane helix</keyword>
<dbReference type="Gene3D" id="3.30.70.1230">
    <property type="entry name" value="Nucleotide cyclase"/>
    <property type="match status" value="1"/>
</dbReference>
<dbReference type="InterPro" id="IPR011006">
    <property type="entry name" value="CheY-like_superfamily"/>
</dbReference>
<reference evidence="13 14" key="1">
    <citation type="submission" date="2020-09" db="EMBL/GenBank/DDBJ databases">
        <title>Complete genomes of bradyrhizobia occurring on native shrubby legumes in Australia.</title>
        <authorList>
            <person name="Lafay B."/>
        </authorList>
    </citation>
    <scope>NUCLEOTIDE SEQUENCE [LARGE SCALE GENOMIC DNA]</scope>
    <source>
        <strain evidence="13 14">BDV5040</strain>
    </source>
</reference>
<feature type="domain" description="Response regulatory" evidence="11">
    <location>
        <begin position="192"/>
        <end position="308"/>
    </location>
</feature>
<dbReference type="InterPro" id="IPR018297">
    <property type="entry name" value="A/G_cyclase_CS"/>
</dbReference>
<evidence type="ECO:0000313" key="14">
    <source>
        <dbReference type="Proteomes" id="UP000594621"/>
    </source>
</evidence>
<dbReference type="GO" id="GO:0009190">
    <property type="term" value="P:cyclic nucleotide biosynthetic process"/>
    <property type="evidence" value="ECO:0007669"/>
    <property type="project" value="InterPro"/>
</dbReference>
<dbReference type="AlphaFoldDB" id="A0A7S9D301"/>
<gene>
    <name evidence="13" type="ORF">IC761_27580</name>
</gene>
<dbReference type="PANTHER" id="PTHR11920">
    <property type="entry name" value="GUANYLYL CYCLASE"/>
    <property type="match status" value="1"/>
</dbReference>
<protein>
    <recommendedName>
        <fullName evidence="3">histidine kinase</fullName>
        <ecNumber evidence="3">2.7.13.3</ecNumber>
    </recommendedName>
</protein>
<dbReference type="InterPro" id="IPR001054">
    <property type="entry name" value="A/G_cyclase"/>
</dbReference>
<dbReference type="SUPFAM" id="SSF52172">
    <property type="entry name" value="CheY-like"/>
    <property type="match status" value="1"/>
</dbReference>
<evidence type="ECO:0000256" key="5">
    <source>
        <dbReference type="ARBA" id="ARBA00022741"/>
    </source>
</evidence>
<dbReference type="InterPro" id="IPR029787">
    <property type="entry name" value="Nucleotide_cyclase"/>
</dbReference>
<evidence type="ECO:0000259" key="11">
    <source>
        <dbReference type="PROSITE" id="PS50110"/>
    </source>
</evidence>
<dbReference type="CDD" id="cd07302">
    <property type="entry name" value="CHD"/>
    <property type="match status" value="1"/>
</dbReference>
<keyword evidence="8 10" id="KW-0456">Lyase</keyword>
<dbReference type="SMART" id="SM00448">
    <property type="entry name" value="REC"/>
    <property type="match status" value="1"/>
</dbReference>
<dbReference type="InterPro" id="IPR001789">
    <property type="entry name" value="Sig_transdc_resp-reg_receiver"/>
</dbReference>
<dbReference type="Pfam" id="PF00072">
    <property type="entry name" value="Response_reg"/>
    <property type="match status" value="1"/>
</dbReference>
<keyword evidence="7" id="KW-0472">Membrane</keyword>
<dbReference type="SMART" id="SM00044">
    <property type="entry name" value="CYCc"/>
    <property type="match status" value="1"/>
</dbReference>
<dbReference type="CDD" id="cd00082">
    <property type="entry name" value="HisKA"/>
    <property type="match status" value="1"/>
</dbReference>
<feature type="domain" description="Guanylate cyclase" evidence="12">
    <location>
        <begin position="362"/>
        <end position="489"/>
    </location>
</feature>
<evidence type="ECO:0000256" key="7">
    <source>
        <dbReference type="ARBA" id="ARBA00023136"/>
    </source>
</evidence>
<comment type="similarity">
    <text evidence="10">Belongs to the adenylyl cyclase class-4/guanylyl cyclase family.</text>
</comment>
<keyword evidence="9" id="KW-0597">Phosphoprotein</keyword>
<dbReference type="EMBL" id="CP061379">
    <property type="protein sequence ID" value="QPF90234.1"/>
    <property type="molecule type" value="Genomic_DNA"/>
</dbReference>
<sequence>MTARPTTGEPDPRFDRALEAFVRQEFNISTQVIIEIAELLMDDARRDHDDALVADLARIRTAGLSLQQELHRLVASTLKGSTAAEPDLVQFKAKLRHDLRTPLNAVKGYSELIIEDARENGREQLLNDAGKMVSAAEQLLKQVDRLVAMTDSGAIGMRDSLPLFVASQQDLVGQVIASIGPARSRPQSQPSRILVVDDILANRELLSRRLSRDGHVVCMVDGGASALDLLAQTPFDLVLLDLMMPDMNGFEVLLRLKEDPALRNIPVIMISALDEIDSTVRCIEAGAEDYIPKPFNPVLLTARIEATLERKRLRDREQAFTDQLRIEKSKSDALLLNILPAGVVDRMRLGEVAIADRFPDATILFADLVGFTSLASGSSPARIIEILNHLFSAFDALAKSLNLEKIKTIGDAYLLAGGLPDARPNHAIAVADMALGMIDIVRETGKQFGIALSSRIGIHSGDVVAGIIGQHRFIYDVWGDTVNLASRLESTSQPDHIQISEATYERVAGVFHCEPRGQIEVKGKGLLLTFFLRSRI</sequence>
<dbReference type="Gene3D" id="1.10.287.130">
    <property type="match status" value="1"/>
</dbReference>
<dbReference type="Gene3D" id="3.40.50.2300">
    <property type="match status" value="1"/>
</dbReference>
<dbReference type="RefSeq" id="WP_195799826.1">
    <property type="nucleotide sequence ID" value="NZ_CP061379.1"/>
</dbReference>
<name>A0A7S9D301_9BRAD</name>
<dbReference type="Pfam" id="PF00512">
    <property type="entry name" value="HisKA"/>
    <property type="match status" value="1"/>
</dbReference>
<dbReference type="GO" id="GO:0004016">
    <property type="term" value="F:adenylate cyclase activity"/>
    <property type="evidence" value="ECO:0007669"/>
    <property type="project" value="UniProtKB-ARBA"/>
</dbReference>
<dbReference type="PANTHER" id="PTHR11920:SF335">
    <property type="entry name" value="GUANYLATE CYCLASE"/>
    <property type="match status" value="1"/>
</dbReference>
<dbReference type="InterPro" id="IPR036097">
    <property type="entry name" value="HisK_dim/P_sf"/>
</dbReference>
<dbReference type="PROSITE" id="PS50110">
    <property type="entry name" value="RESPONSE_REGULATORY"/>
    <property type="match status" value="1"/>
</dbReference>
<evidence type="ECO:0000313" key="13">
    <source>
        <dbReference type="EMBL" id="QPF90234.1"/>
    </source>
</evidence>
<dbReference type="SMART" id="SM00388">
    <property type="entry name" value="HisKA"/>
    <property type="match status" value="1"/>
</dbReference>
<dbReference type="SUPFAM" id="SSF55073">
    <property type="entry name" value="Nucleotide cyclase"/>
    <property type="match status" value="1"/>
</dbReference>
<dbReference type="InterPro" id="IPR050401">
    <property type="entry name" value="Cyclic_nucleotide_synthase"/>
</dbReference>
<evidence type="ECO:0000256" key="2">
    <source>
        <dbReference type="ARBA" id="ARBA00004370"/>
    </source>
</evidence>
<comment type="catalytic activity">
    <reaction evidence="1">
        <text>ATP + protein L-histidine = ADP + protein N-phospho-L-histidine.</text>
        <dbReference type="EC" id="2.7.13.3"/>
    </reaction>
</comment>
<proteinExistence type="inferred from homology"/>
<dbReference type="GO" id="GO:0000155">
    <property type="term" value="F:phosphorelay sensor kinase activity"/>
    <property type="evidence" value="ECO:0007669"/>
    <property type="project" value="InterPro"/>
</dbReference>
<dbReference type="InterPro" id="IPR003661">
    <property type="entry name" value="HisK_dim/P_dom"/>
</dbReference>
<evidence type="ECO:0000256" key="10">
    <source>
        <dbReference type="RuleBase" id="RU000405"/>
    </source>
</evidence>
<dbReference type="SUPFAM" id="SSF47384">
    <property type="entry name" value="Homodimeric domain of signal transducing histidine kinase"/>
    <property type="match status" value="1"/>
</dbReference>
<accession>A0A7S9D301</accession>
<keyword evidence="5" id="KW-0547">Nucleotide-binding</keyword>